<dbReference type="AlphaFoldDB" id="A0A8H4Q8W8"/>
<keyword evidence="2 6" id="KW-0732">Signal</keyword>
<comment type="caution">
    <text evidence="7">The sequence shown here is derived from an EMBL/GenBank/DDBJ whole genome shotgun (WGS) entry which is preliminary data.</text>
</comment>
<sequence length="722" mass="79843">MLCTVFSTPIVVLSTFLLLLKLCESRFPGDWPNYVFRGDSRSPDEIRQAGGFLPHGETDYSDYTAYSLTHHIYGRGMTAYVSTSTSFGQAARNFAGPGNYVYRIQVTPNMIDVNQAVDSSPFSAQEEAGALGGIPWSAVQAWWRFPEDDNSSDSQVDYMCLDDTAAHELTMRYAAQFEREFVENADFEERPLATLRTRSDGFVSVLAAAQPDEMSMELAARQFMDRYGTDVGWHQGQEFPLWHAEPLTAEPLPSPCRNVSAPGAGGSEEDLLTDDDLMDIATTVQGQGGRSENEPCSSKAVHSSAAHNVAQQIKKLRTRLSTDSEEEDPRLAEAESALQGLSGGCVLLALCAASRLPHLHERQKREGSMTAESSGEGSFETYEISADTVTLNLSKERLTPGLRDMCVSINLYDGSLGPWQYGGNYRLNGGVVCNDSHDYSQTATPCETFLGTEVYCSRAKDRDACFSLRQPPPFLKDNSGCRNRRGQGLIGGPEDCIGTKRWCEGRGSWLRLMSSMQPDECKLRRTPASLAEAGCARIEQLSVEFRIVDNRLAGAGTFDAILLSIGRLKMILAIDPSAGFSVVKQVPVKRAFGSPAVSLQDIKHLTLLDKLGRDVRRGDPWQLEGITMTGKCLHSSRRIEMKKYRHVHTWLQHGPGKGIVPVWSANIYPDNWTEVTTEEYSGTASLKTLKDAAPVQHPDQIPSPPSNHIIHFKLRRFPIWTY</sequence>
<feature type="chain" id="PRO_5034288473" evidence="6">
    <location>
        <begin position="26"/>
        <end position="722"/>
    </location>
</feature>
<dbReference type="OrthoDB" id="5413057at2759"/>
<name>A0A8H4Q8W8_9HYPO</name>
<evidence type="ECO:0000256" key="3">
    <source>
        <dbReference type="ARBA" id="ARBA00023026"/>
    </source>
</evidence>
<reference evidence="7 8" key="1">
    <citation type="journal article" date="2020" name="G3 (Bethesda)">
        <title>Genetic Underpinnings of Host Manipulation by Ophiocordyceps as Revealed by Comparative Transcriptomics.</title>
        <authorList>
            <person name="Will I."/>
            <person name="Das B."/>
            <person name="Trinh T."/>
            <person name="Brachmann A."/>
            <person name="Ohm R.A."/>
            <person name="de Bekker C."/>
        </authorList>
    </citation>
    <scope>NUCLEOTIDE SEQUENCE [LARGE SCALE GENOMIC DNA]</scope>
    <source>
        <strain evidence="7 8">EC05</strain>
    </source>
</reference>
<evidence type="ECO:0000256" key="5">
    <source>
        <dbReference type="SAM" id="MobiDB-lite"/>
    </source>
</evidence>
<keyword evidence="4" id="KW-1015">Disulfide bond</keyword>
<dbReference type="Gene3D" id="3.90.210.10">
    <property type="entry name" value="Heat-Labile Enterotoxin, subunit A"/>
    <property type="match status" value="1"/>
</dbReference>
<dbReference type="Proteomes" id="UP000562929">
    <property type="component" value="Unassembled WGS sequence"/>
</dbReference>
<evidence type="ECO:0000256" key="6">
    <source>
        <dbReference type="SAM" id="SignalP"/>
    </source>
</evidence>
<evidence type="ECO:0000313" key="7">
    <source>
        <dbReference type="EMBL" id="KAF4589910.1"/>
    </source>
</evidence>
<gene>
    <name evidence="7" type="ORF">GQ602_003799</name>
</gene>
<feature type="signal peptide" evidence="6">
    <location>
        <begin position="1"/>
        <end position="25"/>
    </location>
</feature>
<keyword evidence="1" id="KW-0800">Toxin</keyword>
<evidence type="ECO:0000256" key="4">
    <source>
        <dbReference type="ARBA" id="ARBA00023157"/>
    </source>
</evidence>
<keyword evidence="8" id="KW-1185">Reference proteome</keyword>
<organism evidence="7 8">
    <name type="scientific">Ophiocordyceps camponoti-floridani</name>
    <dbReference type="NCBI Taxonomy" id="2030778"/>
    <lineage>
        <taxon>Eukaryota</taxon>
        <taxon>Fungi</taxon>
        <taxon>Dikarya</taxon>
        <taxon>Ascomycota</taxon>
        <taxon>Pezizomycotina</taxon>
        <taxon>Sordariomycetes</taxon>
        <taxon>Hypocreomycetidae</taxon>
        <taxon>Hypocreales</taxon>
        <taxon>Ophiocordycipitaceae</taxon>
        <taxon>Ophiocordyceps</taxon>
    </lineage>
</organism>
<dbReference type="InterPro" id="IPR001144">
    <property type="entry name" value="Enterotoxin_A"/>
</dbReference>
<keyword evidence="3" id="KW-0843">Virulence</keyword>
<dbReference type="Pfam" id="PF01375">
    <property type="entry name" value="Enterotoxin_a"/>
    <property type="match status" value="1"/>
</dbReference>
<evidence type="ECO:0000256" key="2">
    <source>
        <dbReference type="ARBA" id="ARBA00022729"/>
    </source>
</evidence>
<proteinExistence type="predicted"/>
<dbReference type="EMBL" id="JAACLJ010000003">
    <property type="protein sequence ID" value="KAF4589910.1"/>
    <property type="molecule type" value="Genomic_DNA"/>
</dbReference>
<protein>
    <submittedName>
        <fullName evidence="7">Heat-labile enterotoxin IIA, A chain</fullName>
    </submittedName>
</protein>
<accession>A0A8H4Q8W8</accession>
<dbReference type="GO" id="GO:0090729">
    <property type="term" value="F:toxin activity"/>
    <property type="evidence" value="ECO:0007669"/>
    <property type="project" value="UniProtKB-KW"/>
</dbReference>
<evidence type="ECO:0000313" key="8">
    <source>
        <dbReference type="Proteomes" id="UP000562929"/>
    </source>
</evidence>
<dbReference type="SUPFAM" id="SSF56399">
    <property type="entry name" value="ADP-ribosylation"/>
    <property type="match status" value="1"/>
</dbReference>
<feature type="region of interest" description="Disordered" evidence="5">
    <location>
        <begin position="285"/>
        <end position="308"/>
    </location>
</feature>
<evidence type="ECO:0000256" key="1">
    <source>
        <dbReference type="ARBA" id="ARBA00022656"/>
    </source>
</evidence>